<sequence length="653" mass="73668">MNGAVNGAAETSTAVVNNDAPQRETKPRAQIARYDMVFNPQTYRYEAKKTQKPAIPKNLKKKKAIIVVKRFLGSKGQHEKTIIEIHHEALNMILQEIYGDMENILSDGDGTVDARLLYYSHGELKDRLKQLEETNAPEDPEKIEGIQAAIRYIEEDFKATIDALNVLTSKQQTTYEYLWTLFRPKTHVCAYDSTTEQTYIAVVQKFSYEKPQPPAPPHAQIECDIIAHDNMSLGRAEITLNISTFPGARSITDLPVYPLKFHEDCDALREKAIARGKVYAGMRLHFCEHHGVASVRNLKLLVNERIMVDPESSYEYGIRGDYVYQRLLPEDLSDDDHLICTPMLLGFCFTTKAWGRFAIDRITDIQWSNEPFDRLVLGSKQKRLISALVQQHTSKSAAFDDIIAGKGRGLVGLLCGRPGCGKTLTAEAVAEVTHKPLYAVSAGELGTNPSDTDEALKRILRLGERWNAVVLLDEADVFMQERDRADVTRNALVSIFLRQVEYHPGILIFTTNLIDQIDPAFESRIHFCVKYPDLDFASRKTIWRTFLNKADSVKSTFSERDIATLAQKPLNGRQIKNVVSTAKSIASSEESLLSVKYIQTVLEVMQDWQVAKSERATRVHSGFLFCAAVIMVNVLIIYLRDPSTPLTPVFLRL</sequence>
<protein>
    <recommendedName>
        <fullName evidence="2">AAA+ ATPase domain-containing protein</fullName>
    </recommendedName>
</protein>
<reference evidence="3 4" key="1">
    <citation type="journal article" date="2014" name="PLoS Genet.">
        <title>Analysis of the Phlebiopsis gigantea genome, transcriptome and secretome provides insight into its pioneer colonization strategies of wood.</title>
        <authorList>
            <person name="Hori C."/>
            <person name="Ishida T."/>
            <person name="Igarashi K."/>
            <person name="Samejima M."/>
            <person name="Suzuki H."/>
            <person name="Master E."/>
            <person name="Ferreira P."/>
            <person name="Ruiz-Duenas F.J."/>
            <person name="Held B."/>
            <person name="Canessa P."/>
            <person name="Larrondo L.F."/>
            <person name="Schmoll M."/>
            <person name="Druzhinina I.S."/>
            <person name="Kubicek C.P."/>
            <person name="Gaskell J.A."/>
            <person name="Kersten P."/>
            <person name="St John F."/>
            <person name="Glasner J."/>
            <person name="Sabat G."/>
            <person name="Splinter BonDurant S."/>
            <person name="Syed K."/>
            <person name="Yadav J."/>
            <person name="Mgbeahuruike A.C."/>
            <person name="Kovalchuk A."/>
            <person name="Asiegbu F.O."/>
            <person name="Lackner G."/>
            <person name="Hoffmeister D."/>
            <person name="Rencoret J."/>
            <person name="Gutierrez A."/>
            <person name="Sun H."/>
            <person name="Lindquist E."/>
            <person name="Barry K."/>
            <person name="Riley R."/>
            <person name="Grigoriev I.V."/>
            <person name="Henrissat B."/>
            <person name="Kues U."/>
            <person name="Berka R.M."/>
            <person name="Martinez A.T."/>
            <person name="Covert S.F."/>
            <person name="Blanchette R.A."/>
            <person name="Cullen D."/>
        </authorList>
    </citation>
    <scope>NUCLEOTIDE SEQUENCE [LARGE SCALE GENOMIC DNA]</scope>
    <source>
        <strain evidence="3 4">11061_1 CR5-6</strain>
    </source>
</reference>
<dbReference type="InterPro" id="IPR027417">
    <property type="entry name" value="P-loop_NTPase"/>
</dbReference>
<dbReference type="Pfam" id="PF22942">
    <property type="entry name" value="DUF7025"/>
    <property type="match status" value="1"/>
</dbReference>
<feature type="region of interest" description="Disordered" evidence="1">
    <location>
        <begin position="1"/>
        <end position="25"/>
    </location>
</feature>
<feature type="domain" description="AAA+ ATPase" evidence="2">
    <location>
        <begin position="408"/>
        <end position="533"/>
    </location>
</feature>
<evidence type="ECO:0000259" key="2">
    <source>
        <dbReference type="SMART" id="SM00382"/>
    </source>
</evidence>
<dbReference type="InterPro" id="IPR003959">
    <property type="entry name" value="ATPase_AAA_core"/>
</dbReference>
<dbReference type="AlphaFoldDB" id="A0A0C3S014"/>
<name>A0A0C3S014_PHLG1</name>
<dbReference type="Pfam" id="PF00004">
    <property type="entry name" value="AAA"/>
    <property type="match status" value="1"/>
</dbReference>
<dbReference type="SMART" id="SM00382">
    <property type="entry name" value="AAA"/>
    <property type="match status" value="1"/>
</dbReference>
<dbReference type="EMBL" id="KN840695">
    <property type="protein sequence ID" value="KIP02182.1"/>
    <property type="molecule type" value="Genomic_DNA"/>
</dbReference>
<keyword evidence="4" id="KW-1185">Reference proteome</keyword>
<dbReference type="InterPro" id="IPR054289">
    <property type="entry name" value="DUF7025"/>
</dbReference>
<evidence type="ECO:0000256" key="1">
    <source>
        <dbReference type="SAM" id="MobiDB-lite"/>
    </source>
</evidence>
<accession>A0A0C3S014</accession>
<evidence type="ECO:0000313" key="4">
    <source>
        <dbReference type="Proteomes" id="UP000053257"/>
    </source>
</evidence>
<dbReference type="GO" id="GO:0016887">
    <property type="term" value="F:ATP hydrolysis activity"/>
    <property type="evidence" value="ECO:0007669"/>
    <property type="project" value="InterPro"/>
</dbReference>
<dbReference type="Proteomes" id="UP000053257">
    <property type="component" value="Unassembled WGS sequence"/>
</dbReference>
<organism evidence="3 4">
    <name type="scientific">Phlebiopsis gigantea (strain 11061_1 CR5-6)</name>
    <name type="common">White-rot fungus</name>
    <name type="synonym">Peniophora gigantea</name>
    <dbReference type="NCBI Taxonomy" id="745531"/>
    <lineage>
        <taxon>Eukaryota</taxon>
        <taxon>Fungi</taxon>
        <taxon>Dikarya</taxon>
        <taxon>Basidiomycota</taxon>
        <taxon>Agaricomycotina</taxon>
        <taxon>Agaricomycetes</taxon>
        <taxon>Polyporales</taxon>
        <taxon>Phanerochaetaceae</taxon>
        <taxon>Phlebiopsis</taxon>
    </lineage>
</organism>
<dbReference type="OrthoDB" id="10042665at2759"/>
<dbReference type="PANTHER" id="PTHR46411:SF2">
    <property type="entry name" value="AAA+ ATPASE DOMAIN-CONTAINING PROTEIN"/>
    <property type="match status" value="1"/>
</dbReference>
<dbReference type="PANTHER" id="PTHR46411">
    <property type="entry name" value="FAMILY ATPASE, PUTATIVE-RELATED"/>
    <property type="match status" value="1"/>
</dbReference>
<dbReference type="HOGENOM" id="CLU_004471_6_2_1"/>
<gene>
    <name evidence="3" type="ORF">PHLGIDRAFT_112335</name>
</gene>
<dbReference type="Gene3D" id="3.40.50.300">
    <property type="entry name" value="P-loop containing nucleotide triphosphate hydrolases"/>
    <property type="match status" value="1"/>
</dbReference>
<dbReference type="CDD" id="cd19481">
    <property type="entry name" value="RecA-like_protease"/>
    <property type="match status" value="1"/>
</dbReference>
<feature type="compositionally biased region" description="Polar residues" evidence="1">
    <location>
        <begin position="9"/>
        <end position="20"/>
    </location>
</feature>
<dbReference type="SUPFAM" id="SSF52540">
    <property type="entry name" value="P-loop containing nucleoside triphosphate hydrolases"/>
    <property type="match status" value="1"/>
</dbReference>
<dbReference type="GO" id="GO:0005524">
    <property type="term" value="F:ATP binding"/>
    <property type="evidence" value="ECO:0007669"/>
    <property type="project" value="InterPro"/>
</dbReference>
<proteinExistence type="predicted"/>
<evidence type="ECO:0000313" key="3">
    <source>
        <dbReference type="EMBL" id="KIP02182.1"/>
    </source>
</evidence>
<dbReference type="STRING" id="745531.A0A0C3S014"/>
<dbReference type="InterPro" id="IPR003593">
    <property type="entry name" value="AAA+_ATPase"/>
</dbReference>